<feature type="domain" description="Enoyl reductase (ER)" evidence="2">
    <location>
        <begin position="21"/>
        <end position="354"/>
    </location>
</feature>
<dbReference type="InterPro" id="IPR052711">
    <property type="entry name" value="Zinc_ADH-like"/>
</dbReference>
<dbReference type="CDD" id="cd08276">
    <property type="entry name" value="MDR7"/>
    <property type="match status" value="1"/>
</dbReference>
<dbReference type="SUPFAM" id="SSF51735">
    <property type="entry name" value="NAD(P)-binding Rossmann-fold domains"/>
    <property type="match status" value="1"/>
</dbReference>
<dbReference type="PANTHER" id="PTHR45033">
    <property type="match status" value="1"/>
</dbReference>
<dbReference type="InterPro" id="IPR011032">
    <property type="entry name" value="GroES-like_sf"/>
</dbReference>
<organism evidence="3 4">
    <name type="scientific">Curvularia kusanoi</name>
    <name type="common">Cochliobolus kusanoi</name>
    <dbReference type="NCBI Taxonomy" id="90978"/>
    <lineage>
        <taxon>Eukaryota</taxon>
        <taxon>Fungi</taxon>
        <taxon>Dikarya</taxon>
        <taxon>Ascomycota</taxon>
        <taxon>Pezizomycotina</taxon>
        <taxon>Dothideomycetes</taxon>
        <taxon>Pleosporomycetidae</taxon>
        <taxon>Pleosporales</taxon>
        <taxon>Pleosporineae</taxon>
        <taxon>Pleosporaceae</taxon>
        <taxon>Curvularia</taxon>
    </lineage>
</organism>
<dbReference type="Proteomes" id="UP000801428">
    <property type="component" value="Unassembled WGS sequence"/>
</dbReference>
<dbReference type="Gene3D" id="3.90.180.10">
    <property type="entry name" value="Medium-chain alcohol dehydrogenases, catalytic domain"/>
    <property type="match status" value="1"/>
</dbReference>
<evidence type="ECO:0000313" key="4">
    <source>
        <dbReference type="Proteomes" id="UP000801428"/>
    </source>
</evidence>
<feature type="region of interest" description="Disordered" evidence="1">
    <location>
        <begin position="1"/>
        <end position="21"/>
    </location>
</feature>
<evidence type="ECO:0000256" key="1">
    <source>
        <dbReference type="SAM" id="MobiDB-lite"/>
    </source>
</evidence>
<gene>
    <name evidence="3" type="ORF">E8E13_002111</name>
</gene>
<dbReference type="InterPro" id="IPR020843">
    <property type="entry name" value="ER"/>
</dbReference>
<accession>A0A9P4T446</accession>
<dbReference type="Pfam" id="PF00107">
    <property type="entry name" value="ADH_zinc_N"/>
    <property type="match status" value="1"/>
</dbReference>
<proteinExistence type="predicted"/>
<dbReference type="GO" id="GO:0016491">
    <property type="term" value="F:oxidoreductase activity"/>
    <property type="evidence" value="ECO:0007669"/>
    <property type="project" value="InterPro"/>
</dbReference>
<keyword evidence="4" id="KW-1185">Reference proteome</keyword>
<dbReference type="OrthoDB" id="3509362at2759"/>
<dbReference type="PANTHER" id="PTHR45033:SF1">
    <property type="entry name" value="OXIDOREDUCTASE (EUROFUNG)"/>
    <property type="match status" value="1"/>
</dbReference>
<evidence type="ECO:0000313" key="3">
    <source>
        <dbReference type="EMBL" id="KAF2993998.1"/>
    </source>
</evidence>
<sequence>MPSYPTTYSAWRRSGAQGTKDAPLSIQMSSSETLPPTLGPNDVVIKIHAVSLNYRELAMLDGTYPAAFLDRGIPCSDAAAEVVATGTAVSRFRLGDRVSANCCIGKTFEGADDGYDVGVGTTAEGVLREYAVFNEEHLVMAPGHLRWEEVATLACAGVTAWNALDGLKNVPEGGFALLQGTGGVSMFALILCLSAGLKPIITSSSDAKLAEIKKLDPSIQGLNYKTVADQGAEIQRLTNGRGVHFVINNSGPASLMQDIGFLAERGGTVSMVGFLGGFGADWAPSDIMRLMFKSAKLKGIQMGTRNDFEEMNRYLEEKNVHLDALLEEKSFKFEDAEKAYQCLASGKNRGKIVIEMA</sequence>
<comment type="caution">
    <text evidence="3">The sequence shown here is derived from an EMBL/GenBank/DDBJ whole genome shotgun (WGS) entry which is preliminary data.</text>
</comment>
<evidence type="ECO:0000259" key="2">
    <source>
        <dbReference type="SMART" id="SM00829"/>
    </source>
</evidence>
<dbReference type="InterPro" id="IPR013154">
    <property type="entry name" value="ADH-like_N"/>
</dbReference>
<name>A0A9P4T446_CURKU</name>
<dbReference type="SUPFAM" id="SSF50129">
    <property type="entry name" value="GroES-like"/>
    <property type="match status" value="1"/>
</dbReference>
<dbReference type="Pfam" id="PF08240">
    <property type="entry name" value="ADH_N"/>
    <property type="match status" value="1"/>
</dbReference>
<reference evidence="3" key="1">
    <citation type="submission" date="2019-04" db="EMBL/GenBank/DDBJ databases">
        <title>Sequencing of skin fungus with MAO and IRED activity.</title>
        <authorList>
            <person name="Marsaioli A.J."/>
            <person name="Bonatto J.M.C."/>
            <person name="Reis Junior O."/>
        </authorList>
    </citation>
    <scope>NUCLEOTIDE SEQUENCE</scope>
    <source>
        <strain evidence="3">30M1</strain>
    </source>
</reference>
<protein>
    <recommendedName>
        <fullName evidence="2">Enoyl reductase (ER) domain-containing protein</fullName>
    </recommendedName>
</protein>
<dbReference type="SMART" id="SM00829">
    <property type="entry name" value="PKS_ER"/>
    <property type="match status" value="1"/>
</dbReference>
<dbReference type="AlphaFoldDB" id="A0A9P4T446"/>
<dbReference type="InterPro" id="IPR013149">
    <property type="entry name" value="ADH-like_C"/>
</dbReference>
<dbReference type="InterPro" id="IPR036291">
    <property type="entry name" value="NAD(P)-bd_dom_sf"/>
</dbReference>
<dbReference type="Gene3D" id="3.40.50.720">
    <property type="entry name" value="NAD(P)-binding Rossmann-like Domain"/>
    <property type="match status" value="1"/>
</dbReference>
<dbReference type="EMBL" id="SWKU01000045">
    <property type="protein sequence ID" value="KAF2993998.1"/>
    <property type="molecule type" value="Genomic_DNA"/>
</dbReference>